<dbReference type="Proteomes" id="UP001279642">
    <property type="component" value="Unassembled WGS sequence"/>
</dbReference>
<evidence type="ECO:0000313" key="2">
    <source>
        <dbReference type="Proteomes" id="UP001279642"/>
    </source>
</evidence>
<gene>
    <name evidence="1" type="ORF">SMD27_15865</name>
</gene>
<evidence type="ECO:0008006" key="3">
    <source>
        <dbReference type="Google" id="ProtNLM"/>
    </source>
</evidence>
<sequence length="370" mass="42008">MTVWGRDWHTYMVKARFMEKPSEGILWPEMESEVIAAYRGSVLTNWEAHIYRLPNPILLKTAFPDIQTIKRGEKHCRVYPPFQLNGTAEAGAIFQGVHIPEGDNTVSSYQPVPSSAVKGVVVEPRSDEGELYCQGIRLDIEADFPEDVVLKEIVDQITQYTHQWWLRSAQAPFRGPFQLGGSINKNYRLLSELKYRGAGDVESTWYGARQTQQLMGIERPLTSSLWLLCLHNVQSRIPADNGLLAFADALGHYMAREDERCILDLAICFEILANKRQMIAGEKAESKNKNLLKKTDLVDGRIANIIAKLIIDRDHVSHGRPPYILGSSDEISIETYLDAMRVVVNKYLSLVQPGEWPKLAAMRLESTRRR</sequence>
<keyword evidence="2" id="KW-1185">Reference proteome</keyword>
<organism evidence="1 2">
    <name type="scientific">Dongia soli</name>
    <dbReference type="NCBI Taxonomy" id="600628"/>
    <lineage>
        <taxon>Bacteria</taxon>
        <taxon>Pseudomonadati</taxon>
        <taxon>Pseudomonadota</taxon>
        <taxon>Alphaproteobacteria</taxon>
        <taxon>Rhodospirillales</taxon>
        <taxon>Dongiaceae</taxon>
        <taxon>Dongia</taxon>
    </lineage>
</organism>
<dbReference type="EMBL" id="JAXCLW010000004">
    <property type="protein sequence ID" value="MDY0884320.1"/>
    <property type="molecule type" value="Genomic_DNA"/>
</dbReference>
<name>A0ABU5ED77_9PROT</name>
<reference evidence="1 2" key="1">
    <citation type="journal article" date="2016" name="Antonie Van Leeuwenhoek">
        <title>Dongia soli sp. nov., isolated from soil from Dokdo, Korea.</title>
        <authorList>
            <person name="Kim D.U."/>
            <person name="Lee H."/>
            <person name="Kim H."/>
            <person name="Kim S.G."/>
            <person name="Ka J.O."/>
        </authorList>
    </citation>
    <scope>NUCLEOTIDE SEQUENCE [LARGE SCALE GENOMIC DNA]</scope>
    <source>
        <strain evidence="1 2">D78</strain>
    </source>
</reference>
<evidence type="ECO:0000313" key="1">
    <source>
        <dbReference type="EMBL" id="MDY0884320.1"/>
    </source>
</evidence>
<accession>A0ABU5ED77</accession>
<comment type="caution">
    <text evidence="1">The sequence shown here is derived from an EMBL/GenBank/DDBJ whole genome shotgun (WGS) entry which is preliminary data.</text>
</comment>
<protein>
    <recommendedName>
        <fullName evidence="3">Apea-like HEPN domain-containing protein</fullName>
    </recommendedName>
</protein>
<dbReference type="RefSeq" id="WP_320509385.1">
    <property type="nucleotide sequence ID" value="NZ_JAXCLW010000004.1"/>
</dbReference>
<proteinExistence type="predicted"/>